<gene>
    <name evidence="9" type="ORF">LJ207_08305</name>
</gene>
<name>A0AAW4X0J1_9FIRM</name>
<organism evidence="9 10">
    <name type="scientific">Halanaerobium polyolivorans</name>
    <dbReference type="NCBI Taxonomy" id="2886943"/>
    <lineage>
        <taxon>Bacteria</taxon>
        <taxon>Bacillati</taxon>
        <taxon>Bacillota</taxon>
        <taxon>Clostridia</taxon>
        <taxon>Halanaerobiales</taxon>
        <taxon>Halanaerobiaceae</taxon>
        <taxon>Halanaerobium</taxon>
    </lineage>
</organism>
<reference evidence="9 10" key="1">
    <citation type="submission" date="2021-10" db="EMBL/GenBank/DDBJ databases">
        <authorList>
            <person name="Grouzdev D.S."/>
            <person name="Pantiukh K.S."/>
            <person name="Krutkina M.S."/>
        </authorList>
    </citation>
    <scope>NUCLEOTIDE SEQUENCE [LARGE SCALE GENOMIC DNA]</scope>
    <source>
        <strain evidence="9 10">Z-7514</strain>
    </source>
</reference>
<keyword evidence="5 7" id="KW-1133">Transmembrane helix</keyword>
<dbReference type="InterPro" id="IPR051447">
    <property type="entry name" value="Lipoprotein-release_system"/>
</dbReference>
<evidence type="ECO:0000256" key="2">
    <source>
        <dbReference type="ARBA" id="ARBA00005236"/>
    </source>
</evidence>
<dbReference type="PANTHER" id="PTHR30489">
    <property type="entry name" value="LIPOPROTEIN-RELEASING SYSTEM TRANSMEMBRANE PROTEIN LOLE"/>
    <property type="match status" value="1"/>
</dbReference>
<comment type="caution">
    <text evidence="9">The sequence shown here is derived from an EMBL/GenBank/DDBJ whole genome shotgun (WGS) entry which is preliminary data.</text>
</comment>
<evidence type="ECO:0000256" key="6">
    <source>
        <dbReference type="ARBA" id="ARBA00023136"/>
    </source>
</evidence>
<keyword evidence="3" id="KW-1003">Cell membrane</keyword>
<feature type="transmembrane region" description="Helical" evidence="7">
    <location>
        <begin position="318"/>
        <end position="347"/>
    </location>
</feature>
<dbReference type="EMBL" id="JAJFAT010000010">
    <property type="protein sequence ID" value="MCC3145323.1"/>
    <property type="molecule type" value="Genomic_DNA"/>
</dbReference>
<dbReference type="PANTHER" id="PTHR30489:SF0">
    <property type="entry name" value="LIPOPROTEIN-RELEASING SYSTEM TRANSMEMBRANE PROTEIN LOLE"/>
    <property type="match status" value="1"/>
</dbReference>
<keyword evidence="4 7" id="KW-0812">Transmembrane</keyword>
<evidence type="ECO:0000256" key="1">
    <source>
        <dbReference type="ARBA" id="ARBA00004651"/>
    </source>
</evidence>
<keyword evidence="10" id="KW-1185">Reference proteome</keyword>
<protein>
    <submittedName>
        <fullName evidence="9">FtsX-like permease family protein</fullName>
    </submittedName>
</protein>
<proteinExistence type="inferred from homology"/>
<evidence type="ECO:0000259" key="8">
    <source>
        <dbReference type="Pfam" id="PF02687"/>
    </source>
</evidence>
<feature type="transmembrane region" description="Helical" evidence="7">
    <location>
        <begin position="380"/>
        <end position="403"/>
    </location>
</feature>
<keyword evidence="6 7" id="KW-0472">Membrane</keyword>
<accession>A0AAW4X0J1</accession>
<evidence type="ECO:0000313" key="9">
    <source>
        <dbReference type="EMBL" id="MCC3145323.1"/>
    </source>
</evidence>
<dbReference type="InterPro" id="IPR003838">
    <property type="entry name" value="ABC3_permease_C"/>
</dbReference>
<comment type="subcellular location">
    <subcellularLocation>
        <location evidence="1">Cell membrane</location>
        <topology evidence="1">Multi-pass membrane protein</topology>
    </subcellularLocation>
</comment>
<feature type="transmembrane region" description="Helical" evidence="7">
    <location>
        <begin position="275"/>
        <end position="298"/>
    </location>
</feature>
<sequence length="414" mass="46264">MFLFKLALKNLKRRKKRTFIMALILATAVISFLLLDSLMIGMMDLSFGNVIDFETPHIEIAQKEFFAEIDDDEEPPLEQAFIPEQSKLAELREIEGFRALTSVIDFSATFIAGRYDFPVLVRAIDEESFKAVFKHHEHLEKGEFISAGDSGVVIGKDLAEFFNLDIGDYYTLRFRDKDNYYSTLEGEIKGIISTPHPEVNQRTVLAARDQAVGRLAVAENSITQLMLRLENRDQALNKADLLAADFAETDFEVRSYRDASEMLVAIEAWGYLETYFILALILLVGAIGIVNAVVLSALERVEEIGMMKAMGLKEKEIVKVFVIEAGGIGVVGALLGSFLGGILNFFFVKYGFSLEGLWNPEALGLPLSGRLYGSWSLSSFSFIFIFVIIITVIASIIPAYWAARKDPADAIHHK</sequence>
<feature type="domain" description="ABC3 transporter permease C-terminal" evidence="8">
    <location>
        <begin position="276"/>
        <end position="407"/>
    </location>
</feature>
<evidence type="ECO:0000313" key="10">
    <source>
        <dbReference type="Proteomes" id="UP001199296"/>
    </source>
</evidence>
<dbReference type="GO" id="GO:0098797">
    <property type="term" value="C:plasma membrane protein complex"/>
    <property type="evidence" value="ECO:0007669"/>
    <property type="project" value="TreeGrafter"/>
</dbReference>
<evidence type="ECO:0000256" key="5">
    <source>
        <dbReference type="ARBA" id="ARBA00022989"/>
    </source>
</evidence>
<evidence type="ECO:0000256" key="4">
    <source>
        <dbReference type="ARBA" id="ARBA00022692"/>
    </source>
</evidence>
<dbReference type="AlphaFoldDB" id="A0AAW4X0J1"/>
<dbReference type="Pfam" id="PF02687">
    <property type="entry name" value="FtsX"/>
    <property type="match status" value="1"/>
</dbReference>
<comment type="similarity">
    <text evidence="2">Belongs to the ABC-4 integral membrane protein family. LolC/E subfamily.</text>
</comment>
<dbReference type="Proteomes" id="UP001199296">
    <property type="component" value="Unassembled WGS sequence"/>
</dbReference>
<dbReference type="RefSeq" id="WP_229345961.1">
    <property type="nucleotide sequence ID" value="NZ_JAJFAT010000010.1"/>
</dbReference>
<evidence type="ECO:0000256" key="3">
    <source>
        <dbReference type="ARBA" id="ARBA00022475"/>
    </source>
</evidence>
<dbReference type="GO" id="GO:0044874">
    <property type="term" value="P:lipoprotein localization to outer membrane"/>
    <property type="evidence" value="ECO:0007669"/>
    <property type="project" value="TreeGrafter"/>
</dbReference>
<evidence type="ECO:0000256" key="7">
    <source>
        <dbReference type="SAM" id="Phobius"/>
    </source>
</evidence>